<reference evidence="8 9" key="2">
    <citation type="submission" date="2024-05" db="EMBL/GenBank/DDBJ databases">
        <authorList>
            <person name="Chen Y."/>
            <person name="Shah S."/>
            <person name="Dougan E. K."/>
            <person name="Thang M."/>
            <person name="Chan C."/>
        </authorList>
    </citation>
    <scope>NUCLEOTIDE SEQUENCE [LARGE SCALE GENOMIC DNA]</scope>
</reference>
<organism evidence="7">
    <name type="scientific">Cladocopium goreaui</name>
    <dbReference type="NCBI Taxonomy" id="2562237"/>
    <lineage>
        <taxon>Eukaryota</taxon>
        <taxon>Sar</taxon>
        <taxon>Alveolata</taxon>
        <taxon>Dinophyceae</taxon>
        <taxon>Suessiales</taxon>
        <taxon>Symbiodiniaceae</taxon>
        <taxon>Cladocopium</taxon>
    </lineage>
</organism>
<feature type="domain" description="Ketoreductase" evidence="6">
    <location>
        <begin position="15"/>
        <end position="163"/>
    </location>
</feature>
<dbReference type="SMART" id="SM00822">
    <property type="entry name" value="PKS_KR"/>
    <property type="match status" value="1"/>
</dbReference>
<evidence type="ECO:0000256" key="2">
    <source>
        <dbReference type="ARBA" id="ARBA00023002"/>
    </source>
</evidence>
<dbReference type="InterPro" id="IPR057326">
    <property type="entry name" value="KR_dom"/>
</dbReference>
<dbReference type="EMBL" id="CAMXCT010001524">
    <property type="protein sequence ID" value="CAI3990853.1"/>
    <property type="molecule type" value="Genomic_DNA"/>
</dbReference>
<dbReference type="AlphaFoldDB" id="A0A9P1CH17"/>
<evidence type="ECO:0000313" key="7">
    <source>
        <dbReference type="EMBL" id="CAI3990853.1"/>
    </source>
</evidence>
<reference evidence="7" key="1">
    <citation type="submission" date="2022-10" db="EMBL/GenBank/DDBJ databases">
        <authorList>
            <person name="Chen Y."/>
            <person name="Dougan E. K."/>
            <person name="Chan C."/>
            <person name="Rhodes N."/>
            <person name="Thang M."/>
        </authorList>
    </citation>
    <scope>NUCLEOTIDE SEQUENCE</scope>
</reference>
<dbReference type="InterPro" id="IPR002347">
    <property type="entry name" value="SDR_fam"/>
</dbReference>
<keyword evidence="2" id="KW-0560">Oxidoreductase</keyword>
<dbReference type="FunFam" id="3.40.50.720:FF:000084">
    <property type="entry name" value="Short-chain dehydrogenase reductase"/>
    <property type="match status" value="1"/>
</dbReference>
<evidence type="ECO:0000313" key="8">
    <source>
        <dbReference type="EMBL" id="CAL4778165.1"/>
    </source>
</evidence>
<dbReference type="PANTHER" id="PTHR43296:SF2">
    <property type="entry name" value="PEROXISOMAL 2,4-DIENOYL-COA REDUCTASE [(3E)-ENOYL-COA-PRODUCING]"/>
    <property type="match status" value="1"/>
</dbReference>
<dbReference type="GO" id="GO:0008670">
    <property type="term" value="F:2,4-dienoyl-CoA reductase (NADPH) activity"/>
    <property type="evidence" value="ECO:0007669"/>
    <property type="project" value="InterPro"/>
</dbReference>
<comment type="catalytic activity">
    <reaction evidence="5">
        <text>a (2E,4Z)-dienoyl-CoA + NADPH + H(+) = a 4,5-saturated-(3E)-enoyl-CoA + NADP(+)</text>
        <dbReference type="Rhea" id="RHEA:61892"/>
        <dbReference type="ChEBI" id="CHEBI:15378"/>
        <dbReference type="ChEBI" id="CHEBI:57783"/>
        <dbReference type="ChEBI" id="CHEBI:58349"/>
        <dbReference type="ChEBI" id="CHEBI:85099"/>
        <dbReference type="ChEBI" id="CHEBI:85493"/>
        <dbReference type="EC" id="1.3.1.124"/>
    </reaction>
</comment>
<dbReference type="EC" id="1.3.1.124" evidence="3"/>
<evidence type="ECO:0000313" key="9">
    <source>
        <dbReference type="Proteomes" id="UP001152797"/>
    </source>
</evidence>
<dbReference type="PRINTS" id="PR00081">
    <property type="entry name" value="GDHRDH"/>
</dbReference>
<proteinExistence type="predicted"/>
<evidence type="ECO:0000259" key="6">
    <source>
        <dbReference type="SMART" id="SM00822"/>
    </source>
</evidence>
<comment type="caution">
    <text evidence="7">The sequence shown here is derived from an EMBL/GenBank/DDBJ whole genome shotgun (WGS) entry which is preliminary data.</text>
</comment>
<sequence>MESQSYFRPDVLEGRVALITGGGSGIGFEVAKQLALHGCKGVLLMGRRKAFLEEAVELLAKQNISAACFAGDVRSAADCDGAVQKALESYGALDILVNAAAGNFLAAAEEISSNGFKAVMEIDTLGTFNMCRAAFSALKESAFGGVVTSITATLHYTATWYQTAPAAAKAAIDAMTRNLALEWGEFGIRCNCVAPGPIADTPGLEKLSGGKADQISWDHIPVRRAGTKAEIASACIYLSLNRYITGQILPVDGGEWFGKKPMMPREMVSKISRGVEKQSRSMGAKL</sequence>
<name>A0A9P1CH17_9DINO</name>
<evidence type="ECO:0000256" key="5">
    <source>
        <dbReference type="ARBA" id="ARBA00048340"/>
    </source>
</evidence>
<evidence type="ECO:0000256" key="3">
    <source>
        <dbReference type="ARBA" id="ARBA00026117"/>
    </source>
</evidence>
<dbReference type="OrthoDB" id="5327538at2759"/>
<evidence type="ECO:0000256" key="4">
    <source>
        <dbReference type="ARBA" id="ARBA00048009"/>
    </source>
</evidence>
<dbReference type="EMBL" id="CAMXCT020001524">
    <property type="protein sequence ID" value="CAL1144228.1"/>
    <property type="molecule type" value="Genomic_DNA"/>
</dbReference>
<dbReference type="Gene3D" id="3.40.50.720">
    <property type="entry name" value="NAD(P)-binding Rossmann-like Domain"/>
    <property type="match status" value="1"/>
</dbReference>
<keyword evidence="1" id="KW-0521">NADP</keyword>
<dbReference type="GO" id="GO:0005777">
    <property type="term" value="C:peroxisome"/>
    <property type="evidence" value="ECO:0007669"/>
    <property type="project" value="TreeGrafter"/>
</dbReference>
<keyword evidence="9" id="KW-1185">Reference proteome</keyword>
<dbReference type="PANTHER" id="PTHR43296">
    <property type="entry name" value="PEROXISOMAL 2,4-DIENOYL-COA REDUCTASE"/>
    <property type="match status" value="1"/>
</dbReference>
<dbReference type="InterPro" id="IPR036291">
    <property type="entry name" value="NAD(P)-bd_dom_sf"/>
</dbReference>
<dbReference type="Proteomes" id="UP001152797">
    <property type="component" value="Unassembled WGS sequence"/>
</dbReference>
<dbReference type="EMBL" id="CAMXCT030001524">
    <property type="protein sequence ID" value="CAL4778165.1"/>
    <property type="molecule type" value="Genomic_DNA"/>
</dbReference>
<dbReference type="GO" id="GO:0009062">
    <property type="term" value="P:fatty acid catabolic process"/>
    <property type="evidence" value="ECO:0007669"/>
    <property type="project" value="InterPro"/>
</dbReference>
<dbReference type="SUPFAM" id="SSF51735">
    <property type="entry name" value="NAD(P)-binding Rossmann-fold domains"/>
    <property type="match status" value="1"/>
</dbReference>
<accession>A0A9P1CH17</accession>
<evidence type="ECO:0000256" key="1">
    <source>
        <dbReference type="ARBA" id="ARBA00022857"/>
    </source>
</evidence>
<dbReference type="InterPro" id="IPR045017">
    <property type="entry name" value="DECR2-like"/>
</dbReference>
<protein>
    <recommendedName>
        <fullName evidence="3">2,4-dienoyl-CoA reductase [(3E)-enoyl-CoA-producing]</fullName>
        <ecNumber evidence="3">1.3.1.124</ecNumber>
    </recommendedName>
</protein>
<dbReference type="Pfam" id="PF13561">
    <property type="entry name" value="adh_short_C2"/>
    <property type="match status" value="1"/>
</dbReference>
<gene>
    <name evidence="7" type="ORF">C1SCF055_LOCUS17805</name>
</gene>
<comment type="catalytic activity">
    <reaction evidence="4">
        <text>a (2E,4E)-dienoyl-CoA + NADPH + H(+) = a 4,5-saturated-(3E)-enoyl-CoA + NADP(+)</text>
        <dbReference type="Rhea" id="RHEA:45912"/>
        <dbReference type="ChEBI" id="CHEBI:15378"/>
        <dbReference type="ChEBI" id="CHEBI:57783"/>
        <dbReference type="ChEBI" id="CHEBI:58349"/>
        <dbReference type="ChEBI" id="CHEBI:85101"/>
        <dbReference type="ChEBI" id="CHEBI:85493"/>
        <dbReference type="EC" id="1.3.1.124"/>
    </reaction>
</comment>